<name>A0A3N1P9L6_9GAMM</name>
<sequence length="299" mass="34898">MSTPIPATRYSSSPLRHLAWLLSAPPLWQEAWRWHLSPHEQERIRMTLDHWAAHPEAGPAFLRDTPPPRLGLYFERLYDCLMTELLGWEKVINNLPIRGQGRTLGELDFIFRNPDTGELEHHEIAVKFYLGHPAPDGIEPLWYGPNARDRLDLKTRHLREHQSRLTHRPETTEALRALGIDTPRTARVIMPGYLFYPWQEDYPAPVQAPPDHLRGHWLYLEDIEQVDTRHWVPLKKPHWLGPWMQTSTPDVKATQATLAQIHERATPRLFSALAPDPESGYWVERDRFFVMPSAWPDRA</sequence>
<gene>
    <name evidence="1" type="ORF">EDC38_2020</name>
</gene>
<evidence type="ECO:0008006" key="3">
    <source>
        <dbReference type="Google" id="ProtNLM"/>
    </source>
</evidence>
<dbReference type="EMBL" id="RJUK01000001">
    <property type="protein sequence ID" value="ROQ21396.1"/>
    <property type="molecule type" value="Genomic_DNA"/>
</dbReference>
<dbReference type="AlphaFoldDB" id="A0A3N1P9L6"/>
<dbReference type="RefSeq" id="WP_123638403.1">
    <property type="nucleotide sequence ID" value="NZ_RJUK01000001.1"/>
</dbReference>
<accession>A0A3N1P9L6</accession>
<evidence type="ECO:0000313" key="2">
    <source>
        <dbReference type="Proteomes" id="UP000273643"/>
    </source>
</evidence>
<reference evidence="1 2" key="1">
    <citation type="submission" date="2018-11" db="EMBL/GenBank/DDBJ databases">
        <title>Genomic Encyclopedia of Type Strains, Phase IV (KMG-IV): sequencing the most valuable type-strain genomes for metagenomic binning, comparative biology and taxonomic classification.</title>
        <authorList>
            <person name="Goeker M."/>
        </authorList>
    </citation>
    <scope>NUCLEOTIDE SEQUENCE [LARGE SCALE GENOMIC DNA]</scope>
    <source>
        <strain evidence="1 2">DSM 16974</strain>
    </source>
</reference>
<protein>
    <recommendedName>
        <fullName evidence="3">DUF1853 family protein</fullName>
    </recommendedName>
</protein>
<evidence type="ECO:0000313" key="1">
    <source>
        <dbReference type="EMBL" id="ROQ21396.1"/>
    </source>
</evidence>
<dbReference type="Proteomes" id="UP000273643">
    <property type="component" value="Unassembled WGS sequence"/>
</dbReference>
<dbReference type="OrthoDB" id="378654at2"/>
<dbReference type="InterPro" id="IPR015003">
    <property type="entry name" value="DUF1853"/>
</dbReference>
<keyword evidence="2" id="KW-1185">Reference proteome</keyword>
<organism evidence="1 2">
    <name type="scientific">Marinimicrobium koreense</name>
    <dbReference type="NCBI Taxonomy" id="306545"/>
    <lineage>
        <taxon>Bacteria</taxon>
        <taxon>Pseudomonadati</taxon>
        <taxon>Pseudomonadota</taxon>
        <taxon>Gammaproteobacteria</taxon>
        <taxon>Cellvibrionales</taxon>
        <taxon>Cellvibrionaceae</taxon>
        <taxon>Marinimicrobium</taxon>
    </lineage>
</organism>
<comment type="caution">
    <text evidence="1">The sequence shown here is derived from an EMBL/GenBank/DDBJ whole genome shotgun (WGS) entry which is preliminary data.</text>
</comment>
<proteinExistence type="predicted"/>
<dbReference type="Pfam" id="PF08907">
    <property type="entry name" value="DUF1853"/>
    <property type="match status" value="1"/>
</dbReference>